<dbReference type="RefSeq" id="WP_270045131.1">
    <property type="nucleotide sequence ID" value="NZ_JAPDOD010000053.1"/>
</dbReference>
<keyword evidence="1" id="KW-0560">Oxidoreductase</keyword>
<evidence type="ECO:0000256" key="2">
    <source>
        <dbReference type="ARBA" id="ARBA00023027"/>
    </source>
</evidence>
<evidence type="ECO:0000313" key="5">
    <source>
        <dbReference type="Proteomes" id="UP001149140"/>
    </source>
</evidence>
<dbReference type="Proteomes" id="UP001149140">
    <property type="component" value="Unassembled WGS sequence"/>
</dbReference>
<reference evidence="4" key="1">
    <citation type="submission" date="2022-10" db="EMBL/GenBank/DDBJ databases">
        <title>The WGS of Solirubrobacter ginsenosidimutans DSM 21036.</title>
        <authorList>
            <person name="Jiang Z."/>
        </authorList>
    </citation>
    <scope>NUCLEOTIDE SEQUENCE</scope>
    <source>
        <strain evidence="4">DSM 21036</strain>
    </source>
</reference>
<organism evidence="4 5">
    <name type="scientific">Solirubrobacter ginsenosidimutans</name>
    <dbReference type="NCBI Taxonomy" id="490573"/>
    <lineage>
        <taxon>Bacteria</taxon>
        <taxon>Bacillati</taxon>
        <taxon>Actinomycetota</taxon>
        <taxon>Thermoleophilia</taxon>
        <taxon>Solirubrobacterales</taxon>
        <taxon>Solirubrobacteraceae</taxon>
        <taxon>Solirubrobacter</taxon>
    </lineage>
</organism>
<protein>
    <submittedName>
        <fullName evidence="4">D-isomer specific 2-hydroxyacid dehydrogenase family protein</fullName>
    </submittedName>
</protein>
<dbReference type="SUPFAM" id="SSF51735">
    <property type="entry name" value="NAD(P)-binding Rossmann-fold domains"/>
    <property type="match status" value="1"/>
</dbReference>
<dbReference type="EMBL" id="JAPDOD010000053">
    <property type="protein sequence ID" value="MDA0165871.1"/>
    <property type="molecule type" value="Genomic_DNA"/>
</dbReference>
<comment type="caution">
    <text evidence="4">The sequence shown here is derived from an EMBL/GenBank/DDBJ whole genome shotgun (WGS) entry which is preliminary data.</text>
</comment>
<dbReference type="Gene3D" id="3.40.50.720">
    <property type="entry name" value="NAD(P)-binding Rossmann-like Domain"/>
    <property type="match status" value="2"/>
</dbReference>
<dbReference type="PANTHER" id="PTHR43333:SF1">
    <property type="entry name" value="D-ISOMER SPECIFIC 2-HYDROXYACID DEHYDROGENASE NAD-BINDING DOMAIN-CONTAINING PROTEIN"/>
    <property type="match status" value="1"/>
</dbReference>
<dbReference type="GO" id="GO:0016491">
    <property type="term" value="F:oxidoreductase activity"/>
    <property type="evidence" value="ECO:0007669"/>
    <property type="project" value="UniProtKB-KW"/>
</dbReference>
<proteinExistence type="predicted"/>
<sequence>MAPAIHIGPEAPEHLVRAVQEGGGELVELDAAEAVVWVGDPDALPELPASVKWVQLQSAGIEPWVERIRATPGVKFTTAAGAYAGQVAELALGLLIAGIRNFNQYARAWSWDPQDSGTLSGSTVAVIGAGGIGRELIKRLEPHDVKILAVTRSGRDGTIPVERIGEIWGQADHFVVCAPATEDTRHLIGAPELWVMKPHTWIVNIARGSLIDTEALVQALASRIIGGAALDVTDPEPLPNGHPLWASPHALITPHVANPPSTMARDLARRVQENVRRYAAGEELLAPVNLTQGY</sequence>
<gene>
    <name evidence="4" type="ORF">OM076_36740</name>
</gene>
<dbReference type="GO" id="GO:0051287">
    <property type="term" value="F:NAD binding"/>
    <property type="evidence" value="ECO:0007669"/>
    <property type="project" value="InterPro"/>
</dbReference>
<keyword evidence="5" id="KW-1185">Reference proteome</keyword>
<dbReference type="InterPro" id="IPR006140">
    <property type="entry name" value="D-isomer_DH_NAD-bd"/>
</dbReference>
<evidence type="ECO:0000259" key="3">
    <source>
        <dbReference type="Pfam" id="PF02826"/>
    </source>
</evidence>
<keyword evidence="2" id="KW-0520">NAD</keyword>
<dbReference type="InterPro" id="IPR036291">
    <property type="entry name" value="NAD(P)-bd_dom_sf"/>
</dbReference>
<feature type="domain" description="D-isomer specific 2-hydroxyacid dehydrogenase NAD-binding" evidence="3">
    <location>
        <begin position="98"/>
        <end position="257"/>
    </location>
</feature>
<dbReference type="AlphaFoldDB" id="A0A9X3S790"/>
<dbReference type="Pfam" id="PF02826">
    <property type="entry name" value="2-Hacid_dh_C"/>
    <property type="match status" value="1"/>
</dbReference>
<name>A0A9X3S790_9ACTN</name>
<evidence type="ECO:0000256" key="1">
    <source>
        <dbReference type="ARBA" id="ARBA00023002"/>
    </source>
</evidence>
<accession>A0A9X3S790</accession>
<dbReference type="CDD" id="cd12159">
    <property type="entry name" value="2-Hacid_dh_2"/>
    <property type="match status" value="1"/>
</dbReference>
<dbReference type="PANTHER" id="PTHR43333">
    <property type="entry name" value="2-HACID_DH_C DOMAIN-CONTAINING PROTEIN"/>
    <property type="match status" value="1"/>
</dbReference>
<evidence type="ECO:0000313" key="4">
    <source>
        <dbReference type="EMBL" id="MDA0165871.1"/>
    </source>
</evidence>